<evidence type="ECO:0000256" key="13">
    <source>
        <dbReference type="ARBA" id="ARBA00023136"/>
    </source>
</evidence>
<evidence type="ECO:0000256" key="2">
    <source>
        <dbReference type="ARBA" id="ARBA00004477"/>
    </source>
</evidence>
<dbReference type="InterPro" id="IPR007873">
    <property type="entry name" value="Glycosyltransferase_ALG3"/>
</dbReference>
<dbReference type="SMART" id="SM00702">
    <property type="entry name" value="P4Hc"/>
    <property type="match status" value="1"/>
</dbReference>
<sequence length="577" mass="65238">MAHNTSTITRNVVSLVNLVQSVLFDRKYFWTLASLVIIGDALVTELIIKVIPYTEIDWETYMVQTQLYVKGQHDYSQISGPTGPLVYPAGHVRIHEFLYHFTDAGRDVRLAQHIYGTLYIFTLIATCAIYRKAGNVPNWVVMLLPLSKRLHSIFVLRLFNDCWAVFFMTLAVLTFQLELDDTAILLYSGALSVKMSILLYLPGILVITFKRKGIASTFRYLLTITAIQALLASPFLAKDPWSYLKGAFDLGRVFLYKWTVNWRFVDEPTFLSPTFSLSLLIGHLSVLVAFGFFKWCAPDGGIWKVLDRGLRRPLSPAGLAPTTPDYTLFGLEDQIPDCYETEFAAMAKKKAAPTPDSKTASVPTTSVVFPELSLKEELECRTILEDQILVIDEFLSPAECKAFSRFIDSLPLELTPPKKRGEAERVNYRFSVTSLDFAQKLHKLLTPHLPSFPYPTSSKKINTDELRYPHSFNSNIRVYKYGAGHPHYDDSVKDPLTGAKSEWTLLIYLTGAEDGVEGGETIFYKEVKGQPREEVVPPLTRGTALLHRHGQECMLHEGSLVKSGTKYVLRSDLMFMR</sequence>
<feature type="transmembrane region" description="Helical" evidence="17">
    <location>
        <begin position="154"/>
        <end position="177"/>
    </location>
</feature>
<evidence type="ECO:0000313" key="19">
    <source>
        <dbReference type="EMBL" id="KAJ3566674.1"/>
    </source>
</evidence>
<dbReference type="EMBL" id="JANIEX010000468">
    <property type="protein sequence ID" value="KAJ3566674.1"/>
    <property type="molecule type" value="Genomic_DNA"/>
</dbReference>
<comment type="cofactor">
    <cofactor evidence="1">
        <name>L-ascorbate</name>
        <dbReference type="ChEBI" id="CHEBI:38290"/>
    </cofactor>
</comment>
<keyword evidence="12" id="KW-0560">Oxidoreductase</keyword>
<evidence type="ECO:0000256" key="10">
    <source>
        <dbReference type="ARBA" id="ARBA00022964"/>
    </source>
</evidence>
<feature type="domain" description="Prolyl 4-hydroxylase alpha subunit" evidence="18">
    <location>
        <begin position="386"/>
        <end position="574"/>
    </location>
</feature>
<proteinExistence type="inferred from homology"/>
<comment type="catalytic activity">
    <reaction evidence="15 17">
        <text>an alpha-D-Man-(1-&gt;2)-alpha-D-Man-(1-&gt;2)-alpha-D-Man-(1-&gt;3)-[alpha-D-Man-(1-&gt;6)]-beta-D-Man-(1-&gt;4)-beta-D-GlcNAc-(1-&gt;4)-alpha-D-GlcNAc-diphospho-di-trans,poly-cis-dolichol + a di-trans,poly-cis-dolichyl beta-D-mannosyl phosphate = an alpha-D-Man-(1-&gt;2)-alpha-D-Man-(1-&gt;2)-alpha-D-Man-(1-&gt;3)-[alpha-D-Man-(1-&gt;3)-alpha-D-Man-(1-&gt;6)]-beta-D-Man-(1-&gt;4)-beta-D-GlcNAc-(1-&gt;4)-alpha-D-GlcNAc-diphospho-di-trans,poly-cis-dolichol + a di-trans,poly-cis-dolichyl phosphate + H(+)</text>
        <dbReference type="Rhea" id="RHEA:29527"/>
        <dbReference type="Rhea" id="RHEA-COMP:19498"/>
        <dbReference type="Rhea" id="RHEA-COMP:19501"/>
        <dbReference type="Rhea" id="RHEA-COMP:19516"/>
        <dbReference type="Rhea" id="RHEA-COMP:19517"/>
        <dbReference type="ChEBI" id="CHEBI:15378"/>
        <dbReference type="ChEBI" id="CHEBI:57683"/>
        <dbReference type="ChEBI" id="CHEBI:58211"/>
        <dbReference type="ChEBI" id="CHEBI:132515"/>
        <dbReference type="ChEBI" id="CHEBI:132516"/>
        <dbReference type="EC" id="2.4.1.258"/>
    </reaction>
    <physiologicalReaction direction="left-to-right" evidence="15 17">
        <dbReference type="Rhea" id="RHEA:29528"/>
    </physiologicalReaction>
</comment>
<evidence type="ECO:0000256" key="9">
    <source>
        <dbReference type="ARBA" id="ARBA00022824"/>
    </source>
</evidence>
<reference evidence="19" key="1">
    <citation type="submission" date="2022-07" db="EMBL/GenBank/DDBJ databases">
        <title>Genome Sequence of Leucocoprinus birnbaumii.</title>
        <authorList>
            <person name="Buettner E."/>
        </authorList>
    </citation>
    <scope>NUCLEOTIDE SEQUENCE</scope>
    <source>
        <strain evidence="19">VT141</strain>
    </source>
</reference>
<comment type="subcellular location">
    <subcellularLocation>
        <location evidence="2 17">Endoplasmic reticulum membrane</location>
        <topology evidence="2 17">Multi-pass membrane protein</topology>
    </subcellularLocation>
</comment>
<name>A0AAD5VRE6_9AGAR</name>
<evidence type="ECO:0000256" key="7">
    <source>
        <dbReference type="ARBA" id="ARBA00022679"/>
    </source>
</evidence>
<keyword evidence="20" id="KW-1185">Reference proteome</keyword>
<evidence type="ECO:0000256" key="14">
    <source>
        <dbReference type="ARBA" id="ARBA00044743"/>
    </source>
</evidence>
<evidence type="ECO:0000256" key="5">
    <source>
        <dbReference type="ARBA" id="ARBA00015561"/>
    </source>
</evidence>
<evidence type="ECO:0000256" key="1">
    <source>
        <dbReference type="ARBA" id="ARBA00001961"/>
    </source>
</evidence>
<keyword evidence="11 17" id="KW-1133">Transmembrane helix</keyword>
<gene>
    <name evidence="19" type="ORF">NP233_g6848</name>
</gene>
<evidence type="ECO:0000313" key="20">
    <source>
        <dbReference type="Proteomes" id="UP001213000"/>
    </source>
</evidence>
<evidence type="ECO:0000256" key="8">
    <source>
        <dbReference type="ARBA" id="ARBA00022692"/>
    </source>
</evidence>
<comment type="function">
    <text evidence="14 17">Dol-P-Man:Man(5)GlcNAc(2)-PP-Dol alpha-1,3-mannosyltransferase that operates in the biosynthetic pathway of dolichol-linked oligosaccharides, the glycan precursors employed in protein asparagine (N)-glycosylation. The assembly of dolichol-linked oligosaccharides begins on the cytosolic side of the endoplasmic reticulum membrane and finishes in its lumen. The sequential addition of sugars to dolichol pyrophosphate produces dolichol-linked oligosaccharides containing fourteen sugars, including two GlcNAcs, nine mannoses and three glucoses. Once assembled, the oligosaccharide is transferred from the lipid to nascent proteins by oligosaccharyltransferases. In the lumen of the endoplasmic reticulum, adds the first dolichyl beta-D-mannosyl phosphate derived mannose in an alpha-1,3 linkage to Man(5)GlcNAc(2)-PP-dolichol to produce Man(6)GlcNAc(2)-PP-dolichol.</text>
</comment>
<dbReference type="EC" id="2.4.1.258" evidence="4 17"/>
<keyword evidence="6 17" id="KW-0328">Glycosyltransferase</keyword>
<dbReference type="GO" id="GO:0031418">
    <property type="term" value="F:L-ascorbic acid binding"/>
    <property type="evidence" value="ECO:0007669"/>
    <property type="project" value="InterPro"/>
</dbReference>
<dbReference type="Proteomes" id="UP001213000">
    <property type="component" value="Unassembled WGS sequence"/>
</dbReference>
<keyword evidence="9 17" id="KW-0256">Endoplasmic reticulum</keyword>
<keyword evidence="10" id="KW-0223">Dioxygenase</keyword>
<evidence type="ECO:0000256" key="16">
    <source>
        <dbReference type="ARBA" id="ARBA00093457"/>
    </source>
</evidence>
<dbReference type="GO" id="GO:0005789">
    <property type="term" value="C:endoplasmic reticulum membrane"/>
    <property type="evidence" value="ECO:0007669"/>
    <property type="project" value="UniProtKB-SubCell"/>
</dbReference>
<dbReference type="GO" id="GO:0016705">
    <property type="term" value="F:oxidoreductase activity, acting on paired donors, with incorporation or reduction of molecular oxygen"/>
    <property type="evidence" value="ECO:0007669"/>
    <property type="project" value="InterPro"/>
</dbReference>
<feature type="transmembrane region" description="Helical" evidence="17">
    <location>
        <begin position="183"/>
        <end position="206"/>
    </location>
</feature>
<dbReference type="GO" id="GO:0052925">
    <property type="term" value="F:dol-P-Man:Man(5)GlcNAc(2)-PP-Dol alpha-1,3-mannosyltransferase activity"/>
    <property type="evidence" value="ECO:0007669"/>
    <property type="project" value="UniProtKB-EC"/>
</dbReference>
<feature type="transmembrane region" description="Helical" evidence="17">
    <location>
        <begin position="270"/>
        <end position="293"/>
    </location>
</feature>
<keyword evidence="8 17" id="KW-0812">Transmembrane</keyword>
<dbReference type="InterPro" id="IPR006620">
    <property type="entry name" value="Pro_4_hyd_alph"/>
</dbReference>
<evidence type="ECO:0000256" key="12">
    <source>
        <dbReference type="ARBA" id="ARBA00023002"/>
    </source>
</evidence>
<feature type="transmembrane region" description="Helical" evidence="17">
    <location>
        <begin position="28"/>
        <end position="48"/>
    </location>
</feature>
<feature type="transmembrane region" description="Helical" evidence="17">
    <location>
        <begin position="218"/>
        <end position="237"/>
    </location>
</feature>
<comment type="pathway">
    <text evidence="3 17">Protein modification; protein glycosylation.</text>
</comment>
<dbReference type="Gene3D" id="2.60.120.620">
    <property type="entry name" value="q2cbj1_9rhob like domain"/>
    <property type="match status" value="1"/>
</dbReference>
<dbReference type="GO" id="GO:0005506">
    <property type="term" value="F:iron ion binding"/>
    <property type="evidence" value="ECO:0007669"/>
    <property type="project" value="InterPro"/>
</dbReference>
<evidence type="ECO:0000259" key="18">
    <source>
        <dbReference type="SMART" id="SM00702"/>
    </source>
</evidence>
<accession>A0AAD5VRE6</accession>
<feature type="transmembrane region" description="Helical" evidence="17">
    <location>
        <begin position="114"/>
        <end position="133"/>
    </location>
</feature>
<evidence type="ECO:0000256" key="15">
    <source>
        <dbReference type="ARBA" id="ARBA00049506"/>
    </source>
</evidence>
<keyword evidence="13 17" id="KW-0472">Membrane</keyword>
<keyword evidence="7 17" id="KW-0808">Transferase</keyword>
<dbReference type="PANTHER" id="PTHR12646:SF0">
    <property type="entry name" value="DOL-P-MAN:MAN(5)GLCNAC(2)-PP-DOL ALPHA-1,3-MANNOSYLTRANSFERASE"/>
    <property type="match status" value="1"/>
</dbReference>
<evidence type="ECO:0000256" key="4">
    <source>
        <dbReference type="ARBA" id="ARBA00011964"/>
    </source>
</evidence>
<evidence type="ECO:0000256" key="17">
    <source>
        <dbReference type="RuleBase" id="RU364047"/>
    </source>
</evidence>
<evidence type="ECO:0000256" key="3">
    <source>
        <dbReference type="ARBA" id="ARBA00004922"/>
    </source>
</evidence>
<protein>
    <recommendedName>
        <fullName evidence="5 17">Dol-P-Man:Man(5)GlcNAc(2)-PP-Dol alpha-1,3-mannosyltransferase</fullName>
        <ecNumber evidence="4 17">2.4.1.258</ecNumber>
    </recommendedName>
    <alternativeName>
        <fullName evidence="17">Dol-P-Man-dependent alpha(1-3)-mannosyltransferase</fullName>
    </alternativeName>
</protein>
<dbReference type="PANTHER" id="PTHR12646">
    <property type="entry name" value="NOT56 - RELATED"/>
    <property type="match status" value="1"/>
</dbReference>
<organism evidence="19 20">
    <name type="scientific">Leucocoprinus birnbaumii</name>
    <dbReference type="NCBI Taxonomy" id="56174"/>
    <lineage>
        <taxon>Eukaryota</taxon>
        <taxon>Fungi</taxon>
        <taxon>Dikarya</taxon>
        <taxon>Basidiomycota</taxon>
        <taxon>Agaricomycotina</taxon>
        <taxon>Agaricomycetes</taxon>
        <taxon>Agaricomycetidae</taxon>
        <taxon>Agaricales</taxon>
        <taxon>Agaricineae</taxon>
        <taxon>Agaricaceae</taxon>
        <taxon>Leucocoprinus</taxon>
    </lineage>
</organism>
<evidence type="ECO:0000256" key="6">
    <source>
        <dbReference type="ARBA" id="ARBA00022676"/>
    </source>
</evidence>
<evidence type="ECO:0000256" key="11">
    <source>
        <dbReference type="ARBA" id="ARBA00022989"/>
    </source>
</evidence>
<comment type="caution">
    <text evidence="19">The sequence shown here is derived from an EMBL/GenBank/DDBJ whole genome shotgun (WGS) entry which is preliminary data.</text>
</comment>
<dbReference type="AlphaFoldDB" id="A0AAD5VRE6"/>
<dbReference type="GO" id="GO:0051213">
    <property type="term" value="F:dioxygenase activity"/>
    <property type="evidence" value="ECO:0007669"/>
    <property type="project" value="UniProtKB-KW"/>
</dbReference>
<comment type="similarity">
    <text evidence="16">Belongs to the glycosyltransferase ALG3 family.</text>
</comment>
<dbReference type="Pfam" id="PF05208">
    <property type="entry name" value="ALG3"/>
    <property type="match status" value="1"/>
</dbReference>